<dbReference type="Gene3D" id="1.10.510.10">
    <property type="entry name" value="Transferase(Phosphotransferase) domain 1"/>
    <property type="match status" value="1"/>
</dbReference>
<dbReference type="InterPro" id="IPR000719">
    <property type="entry name" value="Prot_kinase_dom"/>
</dbReference>
<feature type="domain" description="Protein kinase" evidence="8">
    <location>
        <begin position="220"/>
        <end position="384"/>
    </location>
</feature>
<feature type="non-terminal residue" evidence="9">
    <location>
        <position position="384"/>
    </location>
</feature>
<dbReference type="GO" id="GO:0004674">
    <property type="term" value="F:protein serine/threonine kinase activity"/>
    <property type="evidence" value="ECO:0007669"/>
    <property type="project" value="UniProtKB-EC"/>
</dbReference>
<accession>A0A5J4VWL1</accession>
<dbReference type="InterPro" id="IPR011009">
    <property type="entry name" value="Kinase-like_dom_sf"/>
</dbReference>
<feature type="compositionally biased region" description="Low complexity" evidence="7">
    <location>
        <begin position="175"/>
        <end position="187"/>
    </location>
</feature>
<comment type="catalytic activity">
    <reaction evidence="4">
        <text>L-threonyl-[protein] + ATP = O-phospho-L-threonyl-[protein] + ADP + H(+)</text>
        <dbReference type="Rhea" id="RHEA:46608"/>
        <dbReference type="Rhea" id="RHEA-COMP:11060"/>
        <dbReference type="Rhea" id="RHEA-COMP:11605"/>
        <dbReference type="ChEBI" id="CHEBI:15378"/>
        <dbReference type="ChEBI" id="CHEBI:30013"/>
        <dbReference type="ChEBI" id="CHEBI:30616"/>
        <dbReference type="ChEBI" id="CHEBI:61977"/>
        <dbReference type="ChEBI" id="CHEBI:456216"/>
        <dbReference type="EC" id="2.7.11.1"/>
    </reaction>
</comment>
<feature type="binding site" evidence="6">
    <location>
        <position position="251"/>
    </location>
    <ligand>
        <name>ATP</name>
        <dbReference type="ChEBI" id="CHEBI:30616"/>
    </ligand>
</feature>
<dbReference type="PROSITE" id="PS00107">
    <property type="entry name" value="PROTEIN_KINASE_ATP"/>
    <property type="match status" value="1"/>
</dbReference>
<evidence type="ECO:0000256" key="6">
    <source>
        <dbReference type="PROSITE-ProRule" id="PRU10141"/>
    </source>
</evidence>
<dbReference type="InterPro" id="IPR017441">
    <property type="entry name" value="Protein_kinase_ATP_BS"/>
</dbReference>
<evidence type="ECO:0000313" key="10">
    <source>
        <dbReference type="Proteomes" id="UP000324800"/>
    </source>
</evidence>
<sequence length="384" mass="43219">MTAKKGVSPAPNPVRNVVSRPLIFKEEAHITFDRTTQTYKDIPVNLGLGSQIEKEFLRAKIEQDEQRKKDKKGVLVIGAPELGSFKQVIHVTSDPTSSTGLAGLPAEWEIMILTSGITKTEITEHSDAMIRIMTKNAASFALKPNQDTQLPDVSLVPQPNSVSPRNQKMPADVTSQSSSQQNQESLSARVKSPLPRRQDLQNDMKWNLVIREGASVDKEYPIRRKIGEGSTGYVYVAMRKQAEKNYRIALKVMLINSKMSSPRNQIVEEDKPMTDEQFQEDQMKKMQQMDMTNISSIANEIYIMKTTEVHPNIVQFYDAFAVVRKSHDPQGQIDKIEHQLWILLEYMPGGSGTQLLTVNGSMPEHIIAYLIREMISGLAFLHGK</sequence>
<evidence type="ECO:0000313" key="9">
    <source>
        <dbReference type="EMBL" id="KAA6386892.1"/>
    </source>
</evidence>
<gene>
    <name evidence="9" type="ORF">EZS28_017579</name>
</gene>
<feature type="region of interest" description="Disordered" evidence="7">
    <location>
        <begin position="148"/>
        <end position="198"/>
    </location>
</feature>
<evidence type="ECO:0000256" key="7">
    <source>
        <dbReference type="SAM" id="MobiDB-lite"/>
    </source>
</evidence>
<dbReference type="SUPFAM" id="SSF56112">
    <property type="entry name" value="Protein kinase-like (PK-like)"/>
    <property type="match status" value="1"/>
</dbReference>
<dbReference type="InterPro" id="IPR051931">
    <property type="entry name" value="PAK3-like"/>
</dbReference>
<dbReference type="PANTHER" id="PTHR45832:SF22">
    <property type="entry name" value="SERINE_THREONINE-PROTEIN KINASE SAMKA-RELATED"/>
    <property type="match status" value="1"/>
</dbReference>
<protein>
    <recommendedName>
        <fullName evidence="8">Protein kinase domain-containing protein</fullName>
    </recommendedName>
</protein>
<keyword evidence="3 6" id="KW-0067">ATP-binding</keyword>
<dbReference type="PROSITE" id="PS50011">
    <property type="entry name" value="PROTEIN_KINASE_DOM"/>
    <property type="match status" value="1"/>
</dbReference>
<evidence type="ECO:0000256" key="4">
    <source>
        <dbReference type="ARBA" id="ARBA00047899"/>
    </source>
</evidence>
<dbReference type="PANTHER" id="PTHR45832">
    <property type="entry name" value="SERINE/THREONINE-PROTEIN KINASE SAMKA-RELATED-RELATED"/>
    <property type="match status" value="1"/>
</dbReference>
<dbReference type="Gene3D" id="3.90.810.10">
    <property type="entry name" value="CRIB domain"/>
    <property type="match status" value="1"/>
</dbReference>
<evidence type="ECO:0000256" key="3">
    <source>
        <dbReference type="ARBA" id="ARBA00022840"/>
    </source>
</evidence>
<keyword evidence="2 6" id="KW-0547">Nucleotide-binding</keyword>
<evidence type="ECO:0000256" key="2">
    <source>
        <dbReference type="ARBA" id="ARBA00022741"/>
    </source>
</evidence>
<dbReference type="GO" id="GO:0005524">
    <property type="term" value="F:ATP binding"/>
    <property type="evidence" value="ECO:0007669"/>
    <property type="project" value="UniProtKB-UniRule"/>
</dbReference>
<comment type="catalytic activity">
    <reaction evidence="5">
        <text>L-seryl-[protein] + ATP = O-phospho-L-seryl-[protein] + ADP + H(+)</text>
        <dbReference type="Rhea" id="RHEA:17989"/>
        <dbReference type="Rhea" id="RHEA-COMP:9863"/>
        <dbReference type="Rhea" id="RHEA-COMP:11604"/>
        <dbReference type="ChEBI" id="CHEBI:15378"/>
        <dbReference type="ChEBI" id="CHEBI:29999"/>
        <dbReference type="ChEBI" id="CHEBI:30616"/>
        <dbReference type="ChEBI" id="CHEBI:83421"/>
        <dbReference type="ChEBI" id="CHEBI:456216"/>
        <dbReference type="EC" id="2.7.11.1"/>
    </reaction>
</comment>
<dbReference type="SMART" id="SM00220">
    <property type="entry name" value="S_TKc"/>
    <property type="match status" value="1"/>
</dbReference>
<dbReference type="InterPro" id="IPR036936">
    <property type="entry name" value="CRIB_dom_sf"/>
</dbReference>
<dbReference type="EMBL" id="SNRW01004603">
    <property type="protein sequence ID" value="KAA6386892.1"/>
    <property type="molecule type" value="Genomic_DNA"/>
</dbReference>
<dbReference type="Pfam" id="PF00786">
    <property type="entry name" value="PBD"/>
    <property type="match status" value="1"/>
</dbReference>
<dbReference type="InterPro" id="IPR000095">
    <property type="entry name" value="CRIB_dom"/>
</dbReference>
<dbReference type="Pfam" id="PF00069">
    <property type="entry name" value="Pkinase"/>
    <property type="match status" value="1"/>
</dbReference>
<organism evidence="9 10">
    <name type="scientific">Streblomastix strix</name>
    <dbReference type="NCBI Taxonomy" id="222440"/>
    <lineage>
        <taxon>Eukaryota</taxon>
        <taxon>Metamonada</taxon>
        <taxon>Preaxostyla</taxon>
        <taxon>Oxymonadida</taxon>
        <taxon>Streblomastigidae</taxon>
        <taxon>Streblomastix</taxon>
    </lineage>
</organism>
<comment type="similarity">
    <text evidence="1">Belongs to the protein kinase superfamily. STE Ser/Thr protein kinase family. STE20 subfamily.</text>
</comment>
<comment type="caution">
    <text evidence="9">The sequence shown here is derived from an EMBL/GenBank/DDBJ whole genome shotgun (WGS) entry which is preliminary data.</text>
</comment>
<dbReference type="AlphaFoldDB" id="A0A5J4VWL1"/>
<reference evidence="9 10" key="1">
    <citation type="submission" date="2019-03" db="EMBL/GenBank/DDBJ databases">
        <title>Single cell metagenomics reveals metabolic interactions within the superorganism composed of flagellate Streblomastix strix and complex community of Bacteroidetes bacteria on its surface.</title>
        <authorList>
            <person name="Treitli S.C."/>
            <person name="Kolisko M."/>
            <person name="Husnik F."/>
            <person name="Keeling P."/>
            <person name="Hampl V."/>
        </authorList>
    </citation>
    <scope>NUCLEOTIDE SEQUENCE [LARGE SCALE GENOMIC DNA]</scope>
    <source>
        <strain evidence="9">ST1C</strain>
    </source>
</reference>
<feature type="compositionally biased region" description="Polar residues" evidence="7">
    <location>
        <begin position="148"/>
        <end position="166"/>
    </location>
</feature>
<evidence type="ECO:0000256" key="1">
    <source>
        <dbReference type="ARBA" id="ARBA00008874"/>
    </source>
</evidence>
<evidence type="ECO:0000259" key="8">
    <source>
        <dbReference type="PROSITE" id="PS50011"/>
    </source>
</evidence>
<evidence type="ECO:0000256" key="5">
    <source>
        <dbReference type="ARBA" id="ARBA00048679"/>
    </source>
</evidence>
<dbReference type="Gene3D" id="3.30.200.20">
    <property type="entry name" value="Phosphorylase Kinase, domain 1"/>
    <property type="match status" value="1"/>
</dbReference>
<dbReference type="Proteomes" id="UP000324800">
    <property type="component" value="Unassembled WGS sequence"/>
</dbReference>
<name>A0A5J4VWL1_9EUKA</name>
<proteinExistence type="inferred from homology"/>